<proteinExistence type="predicted"/>
<reference evidence="1 2" key="1">
    <citation type="journal article" date="2019" name="Int. J. Syst. Evol. Microbiol.">
        <title>The Global Catalogue of Microorganisms (GCM) 10K type strain sequencing project: providing services to taxonomists for standard genome sequencing and annotation.</title>
        <authorList>
            <consortium name="The Broad Institute Genomics Platform"/>
            <consortium name="The Broad Institute Genome Sequencing Center for Infectious Disease"/>
            <person name="Wu L."/>
            <person name="Ma J."/>
        </authorList>
    </citation>
    <scope>NUCLEOTIDE SEQUENCE [LARGE SCALE GENOMIC DNA]</scope>
    <source>
        <strain evidence="1 2">JCM 6833</strain>
    </source>
</reference>
<name>A0ABN3QIK0_9ACTN</name>
<evidence type="ECO:0000313" key="1">
    <source>
        <dbReference type="EMBL" id="GAA2627423.1"/>
    </source>
</evidence>
<dbReference type="Proteomes" id="UP001501509">
    <property type="component" value="Unassembled WGS sequence"/>
</dbReference>
<evidence type="ECO:0000313" key="2">
    <source>
        <dbReference type="Proteomes" id="UP001501509"/>
    </source>
</evidence>
<sequence length="152" mass="16480">MSEDGPEYGYAADARPLWDEQNWAAEQIRILLRAAGCPEFPALGGFSVNNEEPFLVAPAGVTDTTATARYTAVLTSAGYRVEPFPDDEVMVQAWPPAGQRPIPPPRSLWRRACGECGEQMTRVESAASRTHGWAGRCADCQDEHLAAAADDT</sequence>
<organism evidence="1 2">
    <name type="scientific">Actinomadura fulvescens</name>
    <dbReference type="NCBI Taxonomy" id="46160"/>
    <lineage>
        <taxon>Bacteria</taxon>
        <taxon>Bacillati</taxon>
        <taxon>Actinomycetota</taxon>
        <taxon>Actinomycetes</taxon>
        <taxon>Streptosporangiales</taxon>
        <taxon>Thermomonosporaceae</taxon>
        <taxon>Actinomadura</taxon>
    </lineage>
</organism>
<accession>A0ABN3QIK0</accession>
<dbReference type="EMBL" id="BAAATD010000013">
    <property type="protein sequence ID" value="GAA2627423.1"/>
    <property type="molecule type" value="Genomic_DNA"/>
</dbReference>
<comment type="caution">
    <text evidence="1">The sequence shown here is derived from an EMBL/GenBank/DDBJ whole genome shotgun (WGS) entry which is preliminary data.</text>
</comment>
<keyword evidence="2" id="KW-1185">Reference proteome</keyword>
<protein>
    <submittedName>
        <fullName evidence="1">Uncharacterized protein</fullName>
    </submittedName>
</protein>
<dbReference type="RefSeq" id="WP_344547308.1">
    <property type="nucleotide sequence ID" value="NZ_BAAATD010000013.1"/>
</dbReference>
<gene>
    <name evidence="1" type="ORF">GCM10010411_75680</name>
</gene>